<feature type="compositionally biased region" description="Acidic residues" evidence="1">
    <location>
        <begin position="148"/>
        <end position="157"/>
    </location>
</feature>
<gene>
    <name evidence="3" type="ORF">BO83DRAFT_351062</name>
</gene>
<evidence type="ECO:0000313" key="4">
    <source>
        <dbReference type="Proteomes" id="UP000246171"/>
    </source>
</evidence>
<sequence>MSTTTTPSKPDRITPEEQLQFLLSCIRHSNSGKIDFTVVAQECNIITKAAAAKRYERLLKAHGINTSGGSLPSANNTPARKRTGASTSTTTATESTTPSTPTKARKRKADGISDASKKAKGLKKMAVARAESLMQKKQHAGVGIKKEEDDDETEEDEEVRAALWEEGLSDRVHGDGEELAVDGEEEGVEGDDAVKQIGQVRSRGICKEDRTETNKQQESAIWLQPTDKQTHNQEHRRK</sequence>
<evidence type="ECO:0000259" key="2">
    <source>
        <dbReference type="Pfam" id="PF22980"/>
    </source>
</evidence>
<feature type="region of interest" description="Disordered" evidence="1">
    <location>
        <begin position="206"/>
        <end position="238"/>
    </location>
</feature>
<feature type="compositionally biased region" description="Polar residues" evidence="1">
    <location>
        <begin position="64"/>
        <end position="78"/>
    </location>
</feature>
<dbReference type="AlphaFoldDB" id="A0A317WJ08"/>
<reference evidence="3" key="1">
    <citation type="submission" date="2016-12" db="EMBL/GenBank/DDBJ databases">
        <title>The genomes of Aspergillus section Nigri reveals drivers in fungal speciation.</title>
        <authorList>
            <consortium name="DOE Joint Genome Institute"/>
            <person name="Vesth T.C."/>
            <person name="Nybo J."/>
            <person name="Theobald S."/>
            <person name="Brandl J."/>
            <person name="Frisvad J.C."/>
            <person name="Nielsen K.F."/>
            <person name="Lyhne E.K."/>
            <person name="Kogle M.E."/>
            <person name="Kuo A."/>
            <person name="Riley R."/>
            <person name="Clum A."/>
            <person name="Nolan M."/>
            <person name="Lipzen A."/>
            <person name="Salamov A."/>
            <person name="Henrissat B."/>
            <person name="Wiebenga A."/>
            <person name="De vries R.P."/>
            <person name="Grigoriev I.V."/>
            <person name="Mortensen U.H."/>
            <person name="Andersen M.R."/>
            <person name="Baker S.E."/>
        </authorList>
    </citation>
    <scope>NUCLEOTIDE SEQUENCE</scope>
    <source>
        <strain evidence="3">CBS 122712</strain>
    </source>
</reference>
<dbReference type="VEuPathDB" id="FungiDB:BO83DRAFT_351062"/>
<keyword evidence="4" id="KW-1185">Reference proteome</keyword>
<dbReference type="RefSeq" id="XP_025393077.1">
    <property type="nucleotide sequence ID" value="XM_025528928.1"/>
</dbReference>
<feature type="compositionally biased region" description="Basic and acidic residues" evidence="1">
    <location>
        <begin position="228"/>
        <end position="238"/>
    </location>
</feature>
<evidence type="ECO:0000256" key="1">
    <source>
        <dbReference type="SAM" id="MobiDB-lite"/>
    </source>
</evidence>
<name>A0A317WJ08_ASPEC</name>
<feature type="compositionally biased region" description="Basic and acidic residues" evidence="1">
    <location>
        <begin position="206"/>
        <end position="215"/>
    </location>
</feature>
<feature type="compositionally biased region" description="Low complexity" evidence="1">
    <location>
        <begin position="84"/>
        <end position="102"/>
    </location>
</feature>
<dbReference type="Pfam" id="PF22980">
    <property type="entry name" value="Myb_DNA-bind_8"/>
    <property type="match status" value="1"/>
</dbReference>
<evidence type="ECO:0000313" key="3">
    <source>
        <dbReference type="EMBL" id="PWY85157.1"/>
    </source>
</evidence>
<dbReference type="GeneID" id="37050890"/>
<dbReference type="OrthoDB" id="5353914at2759"/>
<feature type="region of interest" description="Disordered" evidence="1">
    <location>
        <begin position="63"/>
        <end position="157"/>
    </location>
</feature>
<feature type="domain" description="Myb-like DNA-binding" evidence="2">
    <location>
        <begin position="15"/>
        <end position="63"/>
    </location>
</feature>
<comment type="caution">
    <text evidence="3">The sequence shown here is derived from an EMBL/GenBank/DDBJ whole genome shotgun (WGS) entry which is preliminary data.</text>
</comment>
<protein>
    <recommendedName>
        <fullName evidence="2">Myb-like DNA-binding domain-containing protein</fullName>
    </recommendedName>
</protein>
<accession>A0A317WJ08</accession>
<dbReference type="InterPro" id="IPR054505">
    <property type="entry name" value="Myb_DNA-bind_8"/>
</dbReference>
<dbReference type="EMBL" id="MSFU01000001">
    <property type="protein sequence ID" value="PWY85157.1"/>
    <property type="molecule type" value="Genomic_DNA"/>
</dbReference>
<proteinExistence type="predicted"/>
<dbReference type="Proteomes" id="UP000246171">
    <property type="component" value="Unassembled WGS sequence"/>
</dbReference>
<organism evidence="3 4">
    <name type="scientific">Aspergillus eucalypticola (strain CBS 122712 / IBT 29274)</name>
    <dbReference type="NCBI Taxonomy" id="1448314"/>
    <lineage>
        <taxon>Eukaryota</taxon>
        <taxon>Fungi</taxon>
        <taxon>Dikarya</taxon>
        <taxon>Ascomycota</taxon>
        <taxon>Pezizomycotina</taxon>
        <taxon>Eurotiomycetes</taxon>
        <taxon>Eurotiomycetidae</taxon>
        <taxon>Eurotiales</taxon>
        <taxon>Aspergillaceae</taxon>
        <taxon>Aspergillus</taxon>
        <taxon>Aspergillus subgen. Circumdati</taxon>
    </lineage>
</organism>